<accession>A0AAU8ET13</accession>
<reference evidence="3" key="1">
    <citation type="submission" date="2024-06" db="EMBL/GenBank/DDBJ databases">
        <title>Biodegradation of dimethachlon by Arthrobacter sp. K5: mechanistic insights and ecological implications.</title>
        <authorList>
            <person name="Hu S."/>
            <person name="Lu P."/>
        </authorList>
    </citation>
    <scope>NUCLEOTIDE SEQUENCE</scope>
    <source>
        <strain evidence="3">K5</strain>
    </source>
</reference>
<feature type="domain" description="TadE-like" evidence="2">
    <location>
        <begin position="8"/>
        <end position="50"/>
    </location>
</feature>
<proteinExistence type="predicted"/>
<evidence type="ECO:0000256" key="1">
    <source>
        <dbReference type="SAM" id="Phobius"/>
    </source>
</evidence>
<evidence type="ECO:0000259" key="2">
    <source>
        <dbReference type="Pfam" id="PF07811"/>
    </source>
</evidence>
<protein>
    <submittedName>
        <fullName evidence="3">TadE/TadG family type IV pilus assembly protein</fullName>
    </submittedName>
</protein>
<dbReference type="EMBL" id="CP159279">
    <property type="protein sequence ID" value="XCH12766.1"/>
    <property type="molecule type" value="Genomic_DNA"/>
</dbReference>
<keyword evidence="1" id="KW-1133">Transmembrane helix</keyword>
<keyword evidence="1" id="KW-0812">Transmembrane</keyword>
<sequence length="124" mass="12692">MPRASERGAVAVEFAILAPVLVMLLLGIMEFGRAYNVQTTLTNAAREGVRSMAINNSQATARAAAKTAVGQLNPALADGNITFSSATCTIGSQMTVTISYNLSTMTGIAGPFAMSGKGTMLCGG</sequence>
<dbReference type="InterPro" id="IPR012495">
    <property type="entry name" value="TadE-like_dom"/>
</dbReference>
<dbReference type="RefSeq" id="WP_353712724.1">
    <property type="nucleotide sequence ID" value="NZ_CP159279.1"/>
</dbReference>
<name>A0AAU8ET13_9MICC</name>
<dbReference type="Pfam" id="PF07811">
    <property type="entry name" value="TadE"/>
    <property type="match status" value="1"/>
</dbReference>
<feature type="transmembrane region" description="Helical" evidence="1">
    <location>
        <begin position="9"/>
        <end position="29"/>
    </location>
</feature>
<keyword evidence="1" id="KW-0472">Membrane</keyword>
<evidence type="ECO:0000313" key="3">
    <source>
        <dbReference type="EMBL" id="XCH12766.1"/>
    </source>
</evidence>
<organism evidence="3">
    <name type="scientific">Arthrobacter sp. K5</name>
    <dbReference type="NCBI Taxonomy" id="2839623"/>
    <lineage>
        <taxon>Bacteria</taxon>
        <taxon>Bacillati</taxon>
        <taxon>Actinomycetota</taxon>
        <taxon>Actinomycetes</taxon>
        <taxon>Micrococcales</taxon>
        <taxon>Micrococcaceae</taxon>
        <taxon>Arthrobacter</taxon>
    </lineage>
</organism>
<gene>
    <name evidence="3" type="ORF">ABRP34_07245</name>
</gene>
<dbReference type="AlphaFoldDB" id="A0AAU8ET13"/>